<gene>
    <name evidence="1" type="ORF">P5658_12015</name>
</gene>
<reference evidence="1" key="1">
    <citation type="submission" date="2025-02" db="EMBL/GenBank/DDBJ databases">
        <title>Complete genome sequences of 52 Bacillus and Priestia strains isolated from West-African fermentations and 26 reference strains from the DSMZ collection.</title>
        <authorList>
            <person name="Wiedenbein E.S."/>
            <person name="Canoy T.S."/>
            <person name="Hui Y."/>
            <person name="Parkouda C."/>
            <person name="Dawende C."/>
            <person name="Ametefe E."/>
            <person name="Jespersen L."/>
            <person name="Nielsen D.S."/>
        </authorList>
    </citation>
    <scope>NUCLEOTIDE SEQUENCE</scope>
    <source>
        <strain evidence="1">PRO122</strain>
    </source>
</reference>
<name>A0AC61Z0D5_BACIU</name>
<organism evidence="1 2">
    <name type="scientific">Bacillus subtilis</name>
    <dbReference type="NCBI Taxonomy" id="1423"/>
    <lineage>
        <taxon>Bacteria</taxon>
        <taxon>Bacillati</taxon>
        <taxon>Bacillota</taxon>
        <taxon>Bacilli</taxon>
        <taxon>Bacillales</taxon>
        <taxon>Bacillaceae</taxon>
        <taxon>Bacillus</taxon>
    </lineage>
</organism>
<dbReference type="Proteomes" id="UP001217185">
    <property type="component" value="Chromosome"/>
</dbReference>
<proteinExistence type="predicted"/>
<accession>A0AC61Z0D5</accession>
<evidence type="ECO:0000313" key="1">
    <source>
        <dbReference type="EMBL" id="WGE08766.2"/>
    </source>
</evidence>
<evidence type="ECO:0000313" key="2">
    <source>
        <dbReference type="Proteomes" id="UP001217185"/>
    </source>
</evidence>
<protein>
    <submittedName>
        <fullName evidence="1">Uncharacterized protein</fullName>
    </submittedName>
</protein>
<dbReference type="EMBL" id="CP121756">
    <property type="protein sequence ID" value="WGE08766.2"/>
    <property type="molecule type" value="Genomic_DNA"/>
</dbReference>
<sequence>MPSYRDLRKLDFEDAKAWIKTWRPLI</sequence>